<dbReference type="AlphaFoldDB" id="A0A4Y2DZ67"/>
<organism evidence="1 2">
    <name type="scientific">Araneus ventricosus</name>
    <name type="common">Orbweaver spider</name>
    <name type="synonym">Epeira ventricosa</name>
    <dbReference type="NCBI Taxonomy" id="182803"/>
    <lineage>
        <taxon>Eukaryota</taxon>
        <taxon>Metazoa</taxon>
        <taxon>Ecdysozoa</taxon>
        <taxon>Arthropoda</taxon>
        <taxon>Chelicerata</taxon>
        <taxon>Arachnida</taxon>
        <taxon>Araneae</taxon>
        <taxon>Araneomorphae</taxon>
        <taxon>Entelegynae</taxon>
        <taxon>Araneoidea</taxon>
        <taxon>Araneidae</taxon>
        <taxon>Araneus</taxon>
    </lineage>
</organism>
<evidence type="ECO:0000313" key="1">
    <source>
        <dbReference type="EMBL" id="GBM21657.1"/>
    </source>
</evidence>
<name>A0A4Y2DZ67_ARAVE</name>
<comment type="caution">
    <text evidence="1">The sequence shown here is derived from an EMBL/GenBank/DDBJ whole genome shotgun (WGS) entry which is preliminary data.</text>
</comment>
<keyword evidence="2" id="KW-1185">Reference proteome</keyword>
<dbReference type="EMBL" id="BGPR01000464">
    <property type="protein sequence ID" value="GBM21657.1"/>
    <property type="molecule type" value="Genomic_DNA"/>
</dbReference>
<evidence type="ECO:0000313" key="2">
    <source>
        <dbReference type="Proteomes" id="UP000499080"/>
    </source>
</evidence>
<accession>A0A4Y2DZ67</accession>
<dbReference type="Proteomes" id="UP000499080">
    <property type="component" value="Unassembled WGS sequence"/>
</dbReference>
<sequence length="82" mass="9234">MAAIPTANTCHKLFDGSNEKPTAHGEKIYAQHLLPVAAACSEASEESYGDRQIELFSSYEAEQNFYQRNLKIMADQQRERIA</sequence>
<gene>
    <name evidence="1" type="ORF">AVEN_250754_1</name>
</gene>
<proteinExistence type="predicted"/>
<reference evidence="1 2" key="1">
    <citation type="journal article" date="2019" name="Sci. Rep.">
        <title>Orb-weaving spider Araneus ventricosus genome elucidates the spidroin gene catalogue.</title>
        <authorList>
            <person name="Kono N."/>
            <person name="Nakamura H."/>
            <person name="Ohtoshi R."/>
            <person name="Moran D.A.P."/>
            <person name="Shinohara A."/>
            <person name="Yoshida Y."/>
            <person name="Fujiwara M."/>
            <person name="Mori M."/>
            <person name="Tomita M."/>
            <person name="Arakawa K."/>
        </authorList>
    </citation>
    <scope>NUCLEOTIDE SEQUENCE [LARGE SCALE GENOMIC DNA]</scope>
</reference>
<protein>
    <submittedName>
        <fullName evidence="1">Uncharacterized protein</fullName>
    </submittedName>
</protein>